<dbReference type="CDD" id="cd13121">
    <property type="entry name" value="BF2867_like_C"/>
    <property type="match status" value="1"/>
</dbReference>
<evidence type="ECO:0000313" key="1">
    <source>
        <dbReference type="EMBL" id="MBC5621393.1"/>
    </source>
</evidence>
<dbReference type="Proteomes" id="UP000646484">
    <property type="component" value="Unassembled WGS sequence"/>
</dbReference>
<dbReference type="InterPro" id="IPR025049">
    <property type="entry name" value="Mfa-like_1"/>
</dbReference>
<dbReference type="CDD" id="cd13120">
    <property type="entry name" value="BF2867_like_N"/>
    <property type="match status" value="1"/>
</dbReference>
<dbReference type="EMBL" id="JACOOH010000004">
    <property type="protein sequence ID" value="MBC5621393.1"/>
    <property type="molecule type" value="Genomic_DNA"/>
</dbReference>
<dbReference type="Gene3D" id="2.60.40.2630">
    <property type="match status" value="1"/>
</dbReference>
<dbReference type="Gene3D" id="2.60.40.2620">
    <property type="entry name" value="Fimbrillin-like"/>
    <property type="match status" value="1"/>
</dbReference>
<protein>
    <submittedName>
        <fullName evidence="1">Fimbrillin family protein</fullName>
    </submittedName>
</protein>
<proteinExistence type="predicted"/>
<reference evidence="1 2" key="1">
    <citation type="submission" date="2020-08" db="EMBL/GenBank/DDBJ databases">
        <title>Genome public.</title>
        <authorList>
            <person name="Liu C."/>
            <person name="Sun Q."/>
        </authorList>
    </citation>
    <scope>NUCLEOTIDE SEQUENCE [LARGE SCALE GENOMIC DNA]</scope>
    <source>
        <strain evidence="1 2">NSJ-56</strain>
    </source>
</reference>
<sequence length="575" mass="64432">MKLFGFLLLASVLLSCVRNVSEESVDGQEIRFRSNIQDLKPGRLSRVDGFSEGDKIFLYIAKRESADVVAVPASEDLCKMNYGQEGDLTFADGGEHYYPDGRIDVYGYYWEKEHSEPQELARMNVSVETDQSNGLDKSDFLYVKAAEGYAKDAEPIKLEFEHLFSKIVLNITTETPAIIDLTQLENVKLHDVVTIGILNLGTGEVENGGTKDEIVMPKSSNSSVIILPQELEDNKKLFSFQVAGIEEPFEVEVPANNFEQGKEYTYNVKVNKYPGMGPVEMQFSMSVKDWYSEEPYEIVIEKGEEIEVLLTEVAVEVNISKADLYLASGEVKRELKGIAVVDNKMKFVFPRLVEGESLRLEKAIFYTDNKESFEYYFESEELRGNNYDRVALPAPKVGDAWAGGTIFVVGKVTGYNTATAEFETNMKGINVYRGRVVANESLGELEWCDLHVKGYAREVGATDKNNGAINTDIVRTFIENQGEDVTKYPAFNACLNKGEEWYLPAINEIKYIVSQLIILNPNIVKQGGDLIDDGIVYGSSTERGRDTEYSVKDYHRTTGTDAKDNAAIVRAVRAY</sequence>
<accession>A0ABR7D0C9</accession>
<keyword evidence="2" id="KW-1185">Reference proteome</keyword>
<dbReference type="Pfam" id="PF13149">
    <property type="entry name" value="Mfa_like_1"/>
    <property type="match status" value="1"/>
</dbReference>
<dbReference type="InterPro" id="IPR042278">
    <property type="entry name" value="Mfa-like_1_N"/>
</dbReference>
<organism evidence="1 2">
    <name type="scientific">Butyricimonas hominis</name>
    <dbReference type="NCBI Taxonomy" id="2763032"/>
    <lineage>
        <taxon>Bacteria</taxon>
        <taxon>Pseudomonadati</taxon>
        <taxon>Bacteroidota</taxon>
        <taxon>Bacteroidia</taxon>
        <taxon>Bacteroidales</taxon>
        <taxon>Odoribacteraceae</taxon>
        <taxon>Butyricimonas</taxon>
    </lineage>
</organism>
<dbReference type="PROSITE" id="PS51257">
    <property type="entry name" value="PROKAR_LIPOPROTEIN"/>
    <property type="match status" value="1"/>
</dbReference>
<evidence type="ECO:0000313" key="2">
    <source>
        <dbReference type="Proteomes" id="UP000646484"/>
    </source>
</evidence>
<gene>
    <name evidence="1" type="ORF">H8S64_09805</name>
</gene>
<comment type="caution">
    <text evidence="1">The sequence shown here is derived from an EMBL/GenBank/DDBJ whole genome shotgun (WGS) entry which is preliminary data.</text>
</comment>
<dbReference type="RefSeq" id="WP_186975940.1">
    <property type="nucleotide sequence ID" value="NZ_JACOOH010000004.1"/>
</dbReference>
<name>A0ABR7D0C9_9BACT</name>